<dbReference type="Proteomes" id="UP001177003">
    <property type="component" value="Chromosome 8"/>
</dbReference>
<organism evidence="1 2">
    <name type="scientific">Lactuca saligna</name>
    <name type="common">Willowleaf lettuce</name>
    <dbReference type="NCBI Taxonomy" id="75948"/>
    <lineage>
        <taxon>Eukaryota</taxon>
        <taxon>Viridiplantae</taxon>
        <taxon>Streptophyta</taxon>
        <taxon>Embryophyta</taxon>
        <taxon>Tracheophyta</taxon>
        <taxon>Spermatophyta</taxon>
        <taxon>Magnoliopsida</taxon>
        <taxon>eudicotyledons</taxon>
        <taxon>Gunneridae</taxon>
        <taxon>Pentapetalae</taxon>
        <taxon>asterids</taxon>
        <taxon>campanulids</taxon>
        <taxon>Asterales</taxon>
        <taxon>Asteraceae</taxon>
        <taxon>Cichorioideae</taxon>
        <taxon>Cichorieae</taxon>
        <taxon>Lactucinae</taxon>
        <taxon>Lactuca</taxon>
    </lineage>
</organism>
<keyword evidence="2" id="KW-1185">Reference proteome</keyword>
<proteinExistence type="predicted"/>
<evidence type="ECO:0000313" key="2">
    <source>
        <dbReference type="Proteomes" id="UP001177003"/>
    </source>
</evidence>
<reference evidence="1" key="1">
    <citation type="submission" date="2023-04" db="EMBL/GenBank/DDBJ databases">
        <authorList>
            <person name="Vijverberg K."/>
            <person name="Xiong W."/>
            <person name="Schranz E."/>
        </authorList>
    </citation>
    <scope>NUCLEOTIDE SEQUENCE</scope>
</reference>
<evidence type="ECO:0000313" key="1">
    <source>
        <dbReference type="EMBL" id="CAI9299125.1"/>
    </source>
</evidence>
<accession>A0AA36EMS8</accession>
<gene>
    <name evidence="1" type="ORF">LSALG_LOCUS37850</name>
</gene>
<dbReference type="AlphaFoldDB" id="A0AA36EMS8"/>
<sequence length="131" mass="14621">MMSLHRRFSFSKRSDTSLMNTTFMLFRENTIVESRVGDSRWGGGGSCGRHVVESSESAVWIFRVNVVSMATGTERRKQKARVWTSGSSPGSSNLDVAARSIDAMHVAIKAFSKMDFMSYLHLVELGLTDLH</sequence>
<protein>
    <submittedName>
        <fullName evidence="1">Uncharacterized protein</fullName>
    </submittedName>
</protein>
<dbReference type="EMBL" id="OX465084">
    <property type="protein sequence ID" value="CAI9299125.1"/>
    <property type="molecule type" value="Genomic_DNA"/>
</dbReference>
<name>A0AA36EMS8_LACSI</name>